<dbReference type="EnsemblPlants" id="HORVU.MOREX.r3.5HG0423160.1">
    <property type="protein sequence ID" value="HORVU.MOREX.r3.5HG0423160.1"/>
    <property type="gene ID" value="HORVU.MOREX.r3.5HG0423160"/>
</dbReference>
<reference evidence="4" key="1">
    <citation type="journal article" date="2012" name="Nature">
        <title>A physical, genetic and functional sequence assembly of the barley genome.</title>
        <authorList>
            <consortium name="The International Barley Genome Sequencing Consortium"/>
            <person name="Mayer K.F."/>
            <person name="Waugh R."/>
            <person name="Brown J.W."/>
            <person name="Schulman A."/>
            <person name="Langridge P."/>
            <person name="Platzer M."/>
            <person name="Fincher G.B."/>
            <person name="Muehlbauer G.J."/>
            <person name="Sato K."/>
            <person name="Close T.J."/>
            <person name="Wise R.P."/>
            <person name="Stein N."/>
        </authorList>
    </citation>
    <scope>NUCLEOTIDE SEQUENCE [LARGE SCALE GENOMIC DNA]</scope>
    <source>
        <strain evidence="4">cv. Morex</strain>
    </source>
</reference>
<feature type="compositionally biased region" description="Pro residues" evidence="1">
    <location>
        <begin position="1"/>
        <end position="12"/>
    </location>
</feature>
<dbReference type="OrthoDB" id="637769at2759"/>
<sequence length="416" mass="46289">MWPLPTPPPPSSSPSESDASPLPVPSPPPPAAASRATSPPPSAAAASRSPPVPCTPPPAAASTGRSPLVPWTPPPAAASTSRSPPVLPRRTYTPINLPDERRYCSRPQPPRCEDTEQAVRIEAPPSPNHFPPVSALRPTRLLIKYFLRVDAGGLFHTYPHRGGPFKTLQEAQDAIDSYHTNLCKFKYLGGLSNEDRFVWDTLYWRNGTRKNSKEALDAMMNYNPTWEVVKALLDKHNEDHPLEDLAYEIKEVVSYKDHFPRKDSQHECRSFSHLNVLVERGPNAIKDLLFIEMTCTTDGGFEEYVLSCISVISSDDDGECCECGDDVKHPTGAEYKKGDDVKHPTGAEYKKGVAKGRVQCGRPISREEFNEFIVVRDEDWLEAEEAMVRHQFRTFDIADDHGARGKYIIPAERVQA</sequence>
<dbReference type="GeneID" id="123395672"/>
<dbReference type="InterPro" id="IPR022059">
    <property type="entry name" value="DUF3615"/>
</dbReference>
<gene>
    <name evidence="3" type="primary">LOC123395672</name>
</gene>
<feature type="compositionally biased region" description="Pro residues" evidence="1">
    <location>
        <begin position="50"/>
        <end position="59"/>
    </location>
</feature>
<reference evidence="3" key="2">
    <citation type="submission" date="2020-10" db="EMBL/GenBank/DDBJ databases">
        <authorList>
            <person name="Scholz U."/>
            <person name="Mascher M."/>
            <person name="Fiebig A."/>
        </authorList>
    </citation>
    <scope>NUCLEOTIDE SEQUENCE [LARGE SCALE GENOMIC DNA]</scope>
    <source>
        <strain evidence="3">cv. Morex</strain>
    </source>
</reference>
<evidence type="ECO:0000313" key="4">
    <source>
        <dbReference type="Proteomes" id="UP000011116"/>
    </source>
</evidence>
<dbReference type="Gramene" id="HORVU.MOREX.r2.5HG0352050.1">
    <property type="protein sequence ID" value="HORVU.MOREX.r2.5HG0352050.1"/>
    <property type="gene ID" value="HORVU.MOREX.r2.5HG0352050"/>
</dbReference>
<keyword evidence="4" id="KW-1185">Reference proteome</keyword>
<accession>A0A8I7BDK4</accession>
<dbReference type="RefSeq" id="XP_044946633.1">
    <property type="nucleotide sequence ID" value="XM_045090698.1"/>
</dbReference>
<dbReference type="PANTHER" id="PTHR33326">
    <property type="entry name" value="OS05G0543800 PROTEIN"/>
    <property type="match status" value="1"/>
</dbReference>
<name>A0A8I7BDK4_HORVV</name>
<dbReference type="KEGG" id="hvg:123395672"/>
<evidence type="ECO:0000256" key="1">
    <source>
        <dbReference type="SAM" id="MobiDB-lite"/>
    </source>
</evidence>
<organism evidence="3 4">
    <name type="scientific">Hordeum vulgare subsp. vulgare</name>
    <name type="common">Domesticated barley</name>
    <dbReference type="NCBI Taxonomy" id="112509"/>
    <lineage>
        <taxon>Eukaryota</taxon>
        <taxon>Viridiplantae</taxon>
        <taxon>Streptophyta</taxon>
        <taxon>Embryophyta</taxon>
        <taxon>Tracheophyta</taxon>
        <taxon>Spermatophyta</taxon>
        <taxon>Magnoliopsida</taxon>
        <taxon>Liliopsida</taxon>
        <taxon>Poales</taxon>
        <taxon>Poaceae</taxon>
        <taxon>BOP clade</taxon>
        <taxon>Pooideae</taxon>
        <taxon>Triticodae</taxon>
        <taxon>Triticeae</taxon>
        <taxon>Hordeinae</taxon>
        <taxon>Hordeum</taxon>
    </lineage>
</organism>
<dbReference type="Proteomes" id="UP000011116">
    <property type="component" value="Chromosome 5H"/>
</dbReference>
<protein>
    <recommendedName>
        <fullName evidence="2">DUF3615 domain-containing protein</fullName>
    </recommendedName>
</protein>
<feature type="compositionally biased region" description="Low complexity" evidence="1">
    <location>
        <begin position="32"/>
        <end position="49"/>
    </location>
</feature>
<evidence type="ECO:0000313" key="3">
    <source>
        <dbReference type="EnsemblPlants" id="HORVU.MOREX.r3.5HG0423160.1"/>
    </source>
</evidence>
<feature type="domain" description="DUF3615" evidence="2">
    <location>
        <begin position="229"/>
        <end position="330"/>
    </location>
</feature>
<evidence type="ECO:0000259" key="2">
    <source>
        <dbReference type="Pfam" id="PF12274"/>
    </source>
</evidence>
<feature type="compositionally biased region" description="Pro residues" evidence="1">
    <location>
        <begin position="22"/>
        <end position="31"/>
    </location>
</feature>
<dbReference type="Pfam" id="PF12274">
    <property type="entry name" value="DUF3615"/>
    <property type="match status" value="1"/>
</dbReference>
<dbReference type="Gramene" id="HORVU.MOREX.r3.5HG0423160.1">
    <property type="protein sequence ID" value="HORVU.MOREX.r3.5HG0423160.1"/>
    <property type="gene ID" value="HORVU.MOREX.r3.5HG0423160"/>
</dbReference>
<reference evidence="3" key="3">
    <citation type="submission" date="2022-01" db="UniProtKB">
        <authorList>
            <consortium name="EnsemblPlants"/>
        </authorList>
    </citation>
    <scope>IDENTIFICATION</scope>
    <source>
        <strain evidence="3">subsp. vulgare</strain>
    </source>
</reference>
<dbReference type="AlphaFoldDB" id="A0A8I7BDK4"/>
<feature type="region of interest" description="Disordered" evidence="1">
    <location>
        <begin position="1"/>
        <end position="111"/>
    </location>
</feature>
<proteinExistence type="predicted"/>
<dbReference type="PANTHER" id="PTHR33326:SF28">
    <property type="entry name" value="NO APICAL MERISTEM-ASSOCIATED C-TERMINAL DOMAIN-CONTAINING PROTEIN"/>
    <property type="match status" value="1"/>
</dbReference>